<evidence type="ECO:0000313" key="1">
    <source>
        <dbReference type="EMBL" id="MEK9501593.1"/>
    </source>
</evidence>
<dbReference type="RefSeq" id="WP_405282377.1">
    <property type="nucleotide sequence ID" value="NZ_CP144380.1"/>
</dbReference>
<accession>A0ABU9EBS8</accession>
<proteinExistence type="predicted"/>
<gene>
    <name evidence="1" type="ORF">WI372_11435</name>
</gene>
<dbReference type="Pfam" id="PF12725">
    <property type="entry name" value="DUF3810"/>
    <property type="match status" value="1"/>
</dbReference>
<name>A0ABU9EBS8_9BACT</name>
<sequence length="312" mass="34547">MDDIRIPNDATYSPIALTDVMVAAPIAARVLLGATLPGRVLQAAAFGLYAGSVAKDWTARQGMKRIDFRAEFGSDVDHLVPQSDADRRSEIARLGVLLNEGWTDDHVEQALLAKRVDEVLTDYMASITGQRVETSHRIRTVTLTSLVFPFAMGACDMLSGDVAIFRDTGIFAPHIIAHEFVHRKGYWKELHAQALAYLALRNSGDPYLVQAARAERLHRQLRVVAGEDPEAFKEAVDEAGLREELHDAFLALRPDPGRLQSIVSDGMKQMYDMRLKLTGQNGLSDYDLGFTNFLHTFAQSSSARQPAEQARL</sequence>
<comment type="caution">
    <text evidence="1">The sequence shown here is derived from an EMBL/GenBank/DDBJ whole genome shotgun (WGS) entry which is preliminary data.</text>
</comment>
<organism evidence="1 2">
    <name type="scientific">Gaopeijia maritima</name>
    <dbReference type="NCBI Taxonomy" id="3119007"/>
    <lineage>
        <taxon>Bacteria</taxon>
        <taxon>Pseudomonadati</taxon>
        <taxon>Gemmatimonadota</taxon>
        <taxon>Longimicrobiia</taxon>
        <taxon>Gaopeijiales</taxon>
        <taxon>Gaopeijiaceae</taxon>
        <taxon>Gaopeijia</taxon>
    </lineage>
</organism>
<keyword evidence="2" id="KW-1185">Reference proteome</keyword>
<protein>
    <submittedName>
        <fullName evidence="1">DUF3810 family protein</fullName>
    </submittedName>
</protein>
<dbReference type="Proteomes" id="UP001484239">
    <property type="component" value="Unassembled WGS sequence"/>
</dbReference>
<reference evidence="1 2" key="1">
    <citation type="submission" date="2024-02" db="EMBL/GenBank/DDBJ databases">
        <title>A novel Gemmatimonadota bacterium.</title>
        <authorList>
            <person name="Du Z.-J."/>
            <person name="Ye Y.-Q."/>
        </authorList>
    </citation>
    <scope>NUCLEOTIDE SEQUENCE [LARGE SCALE GENOMIC DNA]</scope>
    <source>
        <strain evidence="1 2">DH-20</strain>
    </source>
</reference>
<evidence type="ECO:0000313" key="2">
    <source>
        <dbReference type="Proteomes" id="UP001484239"/>
    </source>
</evidence>
<dbReference type="InterPro" id="IPR024294">
    <property type="entry name" value="DUF3810"/>
</dbReference>
<dbReference type="EMBL" id="JBBHLI010000006">
    <property type="protein sequence ID" value="MEK9501593.1"/>
    <property type="molecule type" value="Genomic_DNA"/>
</dbReference>